<dbReference type="Proteomes" id="UP000501253">
    <property type="component" value="Chromosome"/>
</dbReference>
<feature type="transmembrane region" description="Helical" evidence="1">
    <location>
        <begin position="99"/>
        <end position="118"/>
    </location>
</feature>
<feature type="transmembrane region" description="Helical" evidence="1">
    <location>
        <begin position="15"/>
        <end position="36"/>
    </location>
</feature>
<organism evidence="2 3">
    <name type="scientific">Thermosulfurimonas marina</name>
    <dbReference type="NCBI Taxonomy" id="2047767"/>
    <lineage>
        <taxon>Bacteria</taxon>
        <taxon>Pseudomonadati</taxon>
        <taxon>Thermodesulfobacteriota</taxon>
        <taxon>Thermodesulfobacteria</taxon>
        <taxon>Thermodesulfobacteriales</taxon>
        <taxon>Thermodesulfobacteriaceae</taxon>
        <taxon>Thermosulfurimonas</taxon>
    </lineage>
</organism>
<evidence type="ECO:0000313" key="3">
    <source>
        <dbReference type="Proteomes" id="UP000501253"/>
    </source>
</evidence>
<keyword evidence="1" id="KW-0812">Transmembrane</keyword>
<keyword evidence="1" id="KW-1133">Transmembrane helix</keyword>
<dbReference type="RefSeq" id="WP_168720189.1">
    <property type="nucleotide sequence ID" value="NZ_CP042909.1"/>
</dbReference>
<evidence type="ECO:0000313" key="2">
    <source>
        <dbReference type="EMBL" id="QJA06840.1"/>
    </source>
</evidence>
<dbReference type="EMBL" id="CP042909">
    <property type="protein sequence ID" value="QJA06840.1"/>
    <property type="molecule type" value="Genomic_DNA"/>
</dbReference>
<gene>
    <name evidence="2" type="ORF">FVE67_08590</name>
</gene>
<protein>
    <submittedName>
        <fullName evidence="2">Uncharacterized protein</fullName>
    </submittedName>
</protein>
<accession>A0A6H1WUH8</accession>
<dbReference type="AlphaFoldDB" id="A0A6H1WUH8"/>
<keyword evidence="1" id="KW-0472">Membrane</keyword>
<reference evidence="2 3" key="1">
    <citation type="submission" date="2019-08" db="EMBL/GenBank/DDBJ databases">
        <title>Complete genome sequence of Thermosulfurimonas marina SU872T, an anaerobic thermophilic chemolithoautotrophic bacterium isolated from a shallow marine hydrothermal vent.</title>
        <authorList>
            <person name="Allioux M."/>
            <person name="Jebbar M."/>
            <person name="Slobodkina G."/>
            <person name="Slobodkin A."/>
            <person name="Moalic Y."/>
            <person name="Frolova A."/>
            <person name="Shao Z."/>
            <person name="Alain K."/>
        </authorList>
    </citation>
    <scope>NUCLEOTIDE SEQUENCE [LARGE SCALE GENOMIC DNA]</scope>
    <source>
        <strain evidence="2 3">SU872</strain>
    </source>
</reference>
<keyword evidence="3" id="KW-1185">Reference proteome</keyword>
<dbReference type="KEGG" id="tmai:FVE67_08590"/>
<sequence length="238" mass="26817">MAFRPSDHEDPVQDVILVSVFVLVFGTFVTLAFVLIPPLRCLLYAGVLAVKGLEAFMAFDAGVGTAFFKAAWYYLTHPSAAINVPITHFFQAVWNSQASPLRVGVVGAVVGIVVWLALRIKIRQVPSEKTLLKRIKTTPPEQTLAEEFGVRDPLDLTDPKRAAKSFARIREKTNIPPAVVARAVKDRRIRLALLYYKDFLEKGRVLWPVSDPERLKKIRENELKRREEREKQKSPAGV</sequence>
<proteinExistence type="predicted"/>
<name>A0A6H1WUH8_9BACT</name>
<evidence type="ECO:0000256" key="1">
    <source>
        <dbReference type="SAM" id="Phobius"/>
    </source>
</evidence>